<reference evidence="6" key="1">
    <citation type="submission" date="2021-01" db="EMBL/GenBank/DDBJ databases">
        <authorList>
            <consortium name="Genoscope - CEA"/>
            <person name="William W."/>
        </authorList>
    </citation>
    <scope>NUCLEOTIDE SEQUENCE</scope>
</reference>
<feature type="coiled-coil region" evidence="4">
    <location>
        <begin position="396"/>
        <end position="423"/>
    </location>
</feature>
<dbReference type="Proteomes" id="UP000692954">
    <property type="component" value="Unassembled WGS sequence"/>
</dbReference>
<dbReference type="InterPro" id="IPR000432">
    <property type="entry name" value="DNA_mismatch_repair_MutS_C"/>
</dbReference>
<evidence type="ECO:0000313" key="6">
    <source>
        <dbReference type="EMBL" id="CAD8081867.1"/>
    </source>
</evidence>
<dbReference type="InterPro" id="IPR007695">
    <property type="entry name" value="DNA_mismatch_repair_MutS-lik_N"/>
</dbReference>
<evidence type="ECO:0000259" key="5">
    <source>
        <dbReference type="PROSITE" id="PS00486"/>
    </source>
</evidence>
<dbReference type="InterPro" id="IPR017261">
    <property type="entry name" value="DNA_mismatch_repair_MutS/MSH"/>
</dbReference>
<evidence type="ECO:0000256" key="3">
    <source>
        <dbReference type="ARBA" id="ARBA00022840"/>
    </source>
</evidence>
<proteinExistence type="inferred from homology"/>
<sequence>MKTKKINCFDVEACDNALFDCEQIIKSKSKSKTKSNTEFTPLEVQYQDIKKDYPHDLVLLQKGNFFLAYQEDAHFIRNYIDLQWKIPNYQVGLNEASVIEHVHTLIMQTDKKVVYCEQSVFQMTSNQLRDRFITGIYSKGLIGFGILGEFIENIDTNYLVSLYKNEAIVLDTISKVAYKTSGENLNLIKITEIITNEKIKTLAIKNAAKGNNAFEQLEMFFKERFIDGISQITFIDNFPLLQKFCSISDNSIKQLFFRPLIQPVTKEGCRKLQMTLRKIPIDGIQDKQLAQQDMRNHSECRDSFLAEIKRIGSLQHQMARVFNAPKDCFILKQFLNNIKYILVQLKQKIYINKQNYQSEQLKNLKELNDVILQKICSQFLWEGDNLDVLVPQNEGRSQYNKILDDLEQTEEEANDEYLKIKSQFYQNDPNITYQKFEIEMPENYKTPSFLLFSNQRKGYRKYTTQFFQKKQQQHIKLLDQLKKFIHLFYQQVIENIIQNKEYFQEIINQISDLDVLIAMSKYLENIQHKCLPNQSDQNQLVLQDFCHPLIQNCKPNSLSIDKCIILTGYNGAGKSTILRSIGLLVILAMLGCYVPCSYMKFKTFNEIHCRMGAYDTIRESTFYVELQEVRRMIDTSNSLLLIDELGRGTSSIDGHAIAYSILKYLLKQNSMILFITHFDITLDQVVYYMDNYELQKGQIIKELTSKILI</sequence>
<comment type="similarity">
    <text evidence="1">Belongs to the DNA mismatch repair MutS family.</text>
</comment>
<dbReference type="InterPro" id="IPR045076">
    <property type="entry name" value="MutS"/>
</dbReference>
<dbReference type="SMART" id="SM00534">
    <property type="entry name" value="MUTSac"/>
    <property type="match status" value="1"/>
</dbReference>
<dbReference type="GO" id="GO:0006298">
    <property type="term" value="P:mismatch repair"/>
    <property type="evidence" value="ECO:0007669"/>
    <property type="project" value="InterPro"/>
</dbReference>
<evidence type="ECO:0000256" key="2">
    <source>
        <dbReference type="ARBA" id="ARBA00022741"/>
    </source>
</evidence>
<dbReference type="EMBL" id="CAJJDN010000042">
    <property type="protein sequence ID" value="CAD8081867.1"/>
    <property type="molecule type" value="Genomic_DNA"/>
</dbReference>
<dbReference type="GO" id="GO:0032301">
    <property type="term" value="C:MutSalpha complex"/>
    <property type="evidence" value="ECO:0007669"/>
    <property type="project" value="TreeGrafter"/>
</dbReference>
<dbReference type="InterPro" id="IPR007696">
    <property type="entry name" value="DNA_mismatch_repair_MutS_core"/>
</dbReference>
<dbReference type="GO" id="GO:0005524">
    <property type="term" value="F:ATP binding"/>
    <property type="evidence" value="ECO:0007669"/>
    <property type="project" value="UniProtKB-KW"/>
</dbReference>
<dbReference type="Pfam" id="PF01624">
    <property type="entry name" value="MutS_I"/>
    <property type="match status" value="1"/>
</dbReference>
<gene>
    <name evidence="6" type="ORF">PSON_ATCC_30995.1.T0420259</name>
</gene>
<dbReference type="PIRSF" id="PIRSF037677">
    <property type="entry name" value="DNA_mis_repair_Msh6"/>
    <property type="match status" value="1"/>
</dbReference>
<dbReference type="SMART" id="SM00533">
    <property type="entry name" value="MUTSd"/>
    <property type="match status" value="1"/>
</dbReference>
<organism evidence="6 7">
    <name type="scientific">Paramecium sonneborni</name>
    <dbReference type="NCBI Taxonomy" id="65129"/>
    <lineage>
        <taxon>Eukaryota</taxon>
        <taxon>Sar</taxon>
        <taxon>Alveolata</taxon>
        <taxon>Ciliophora</taxon>
        <taxon>Intramacronucleata</taxon>
        <taxon>Oligohymenophorea</taxon>
        <taxon>Peniculida</taxon>
        <taxon>Parameciidae</taxon>
        <taxon>Paramecium</taxon>
    </lineage>
</organism>
<dbReference type="GO" id="GO:0140664">
    <property type="term" value="F:ATP-dependent DNA damage sensor activity"/>
    <property type="evidence" value="ECO:0007669"/>
    <property type="project" value="InterPro"/>
</dbReference>
<keyword evidence="7" id="KW-1185">Reference proteome</keyword>
<dbReference type="PANTHER" id="PTHR11361">
    <property type="entry name" value="DNA MISMATCH REPAIR PROTEIN MUTS FAMILY MEMBER"/>
    <property type="match status" value="1"/>
</dbReference>
<keyword evidence="3" id="KW-0067">ATP-binding</keyword>
<protein>
    <recommendedName>
        <fullName evidence="5">DNA mismatch repair proteins mutS family domain-containing protein</fullName>
    </recommendedName>
</protein>
<keyword evidence="2" id="KW-0547">Nucleotide-binding</keyword>
<evidence type="ECO:0000313" key="7">
    <source>
        <dbReference type="Proteomes" id="UP000692954"/>
    </source>
</evidence>
<dbReference type="PANTHER" id="PTHR11361:SF148">
    <property type="entry name" value="DNA MISMATCH REPAIR PROTEIN MSH6"/>
    <property type="match status" value="1"/>
</dbReference>
<dbReference type="PROSITE" id="PS00486">
    <property type="entry name" value="DNA_MISMATCH_REPAIR_2"/>
    <property type="match status" value="1"/>
</dbReference>
<dbReference type="GO" id="GO:0030983">
    <property type="term" value="F:mismatched DNA binding"/>
    <property type="evidence" value="ECO:0007669"/>
    <property type="project" value="InterPro"/>
</dbReference>
<feature type="domain" description="DNA mismatch repair proteins mutS family" evidence="5">
    <location>
        <begin position="638"/>
        <end position="654"/>
    </location>
</feature>
<keyword evidence="4" id="KW-0175">Coiled coil</keyword>
<name>A0A8S1MLL5_9CILI</name>
<dbReference type="Pfam" id="PF00488">
    <property type="entry name" value="MutS_V"/>
    <property type="match status" value="1"/>
</dbReference>
<dbReference type="OrthoDB" id="295033at2759"/>
<evidence type="ECO:0000256" key="1">
    <source>
        <dbReference type="ARBA" id="ARBA00006271"/>
    </source>
</evidence>
<comment type="caution">
    <text evidence="6">The sequence shown here is derived from an EMBL/GenBank/DDBJ whole genome shotgun (WGS) entry which is preliminary data.</text>
</comment>
<dbReference type="AlphaFoldDB" id="A0A8S1MLL5"/>
<accession>A0A8S1MLL5</accession>
<evidence type="ECO:0000256" key="4">
    <source>
        <dbReference type="SAM" id="Coils"/>
    </source>
</evidence>